<name>A0AA40PQP1_9CHLA</name>
<dbReference type="Gene3D" id="2.160.10.10">
    <property type="entry name" value="Hexapeptide repeat proteins"/>
    <property type="match status" value="1"/>
</dbReference>
<proteinExistence type="predicted"/>
<dbReference type="GeneID" id="99718334"/>
<dbReference type="RefSeq" id="WP_021756995.1">
    <property type="nucleotide sequence ID" value="NZ_CP080401.1"/>
</dbReference>
<dbReference type="GO" id="GO:0016779">
    <property type="term" value="F:nucleotidyltransferase activity"/>
    <property type="evidence" value="ECO:0007669"/>
    <property type="project" value="UniProtKB-ARBA"/>
</dbReference>
<evidence type="ECO:0000256" key="1">
    <source>
        <dbReference type="ARBA" id="ARBA00022679"/>
    </source>
</evidence>
<accession>A0AA40PQP1</accession>
<dbReference type="InterPro" id="IPR050065">
    <property type="entry name" value="GlmU-like"/>
</dbReference>
<keyword evidence="2" id="KW-0012">Acyltransferase</keyword>
<dbReference type="AlphaFoldDB" id="A0AA40PQP1"/>
<dbReference type="EMBL" id="LFRH01000001">
    <property type="protein sequence ID" value="KTF29062.1"/>
    <property type="molecule type" value="Genomic_DNA"/>
</dbReference>
<dbReference type="SUPFAM" id="SSF51161">
    <property type="entry name" value="Trimeric LpxA-like enzymes"/>
    <property type="match status" value="1"/>
</dbReference>
<evidence type="ECO:0000313" key="3">
    <source>
        <dbReference type="EMBL" id="KTF29062.1"/>
    </source>
</evidence>
<gene>
    <name evidence="3" type="ORF">cpL1_0273</name>
</gene>
<dbReference type="GO" id="GO:0016746">
    <property type="term" value="F:acyltransferase activity"/>
    <property type="evidence" value="ECO:0007669"/>
    <property type="project" value="UniProtKB-KW"/>
</dbReference>
<protein>
    <submittedName>
        <fullName evidence="3">Bacterial transferase hexapeptide family protein</fullName>
    </submittedName>
</protein>
<dbReference type="Proteomes" id="UP000054301">
    <property type="component" value="Unassembled WGS sequence"/>
</dbReference>
<keyword evidence="1 3" id="KW-0808">Transferase</keyword>
<reference evidence="3 4" key="1">
    <citation type="submission" date="2015-06" db="EMBL/GenBank/DDBJ databases">
        <title>More than comparative genomics: Whole genome sequencing reveals elusive C. pecorum plasmid and re-evaluates genetic differences and phylogenetic relationships between C. pecorum from pig, cattle, sheep and koala hosts.</title>
        <authorList>
            <person name="Jelocnik M."/>
            <person name="Bachmann N.L."/>
            <person name="Kaltenboeck B."/>
            <person name="Waugh C."/>
            <person name="Woolford L."/>
            <person name="Speight N."/>
            <person name="Gillett A."/>
            <person name="Higgins D."/>
            <person name="Flanagan C."/>
            <person name="Myers G."/>
            <person name="Timms P."/>
            <person name="Polkinghorne A."/>
        </authorList>
    </citation>
    <scope>NUCLEOTIDE SEQUENCE [LARGE SCALE GENOMIC DNA]</scope>
    <source>
        <strain evidence="3 4">L1</strain>
    </source>
</reference>
<comment type="caution">
    <text evidence="3">The sequence shown here is derived from an EMBL/GenBank/DDBJ whole genome shotgun (WGS) entry which is preliminary data.</text>
</comment>
<sequence length="205" mass="22148">MNCLASSFFSPEDFLFPELISKSIYTWEILSLMEEFLTTYCFSGIHGTVEPGVFLKNESQIEIAENAYVESGAYLVGPCIIGPYTQIRHGAYLRGGVITSNHCILGHCTEAKNVYLGNHAKAAHFAYLGDSVLGAGVNLGAGVRCANFRLDGKNITVRSESLKIDTQRRKLGGFLGKNASVGCNTVINPGHHIPAYSMIGPGKTI</sequence>
<evidence type="ECO:0000313" key="4">
    <source>
        <dbReference type="Proteomes" id="UP000054301"/>
    </source>
</evidence>
<dbReference type="PANTHER" id="PTHR43584">
    <property type="entry name" value="NUCLEOTIDYL TRANSFERASE"/>
    <property type="match status" value="1"/>
</dbReference>
<dbReference type="InterPro" id="IPR011004">
    <property type="entry name" value="Trimer_LpxA-like_sf"/>
</dbReference>
<evidence type="ECO:0000256" key="2">
    <source>
        <dbReference type="ARBA" id="ARBA00023315"/>
    </source>
</evidence>
<organism evidence="3 4">
    <name type="scientific">Chlamydia pecorum</name>
    <dbReference type="NCBI Taxonomy" id="85991"/>
    <lineage>
        <taxon>Bacteria</taxon>
        <taxon>Pseudomonadati</taxon>
        <taxon>Chlamydiota</taxon>
        <taxon>Chlamydiia</taxon>
        <taxon>Chlamydiales</taxon>
        <taxon>Chlamydiaceae</taxon>
        <taxon>Chlamydia/Chlamydophila group</taxon>
        <taxon>Chlamydia</taxon>
    </lineage>
</organism>
<dbReference type="PANTHER" id="PTHR43584:SF8">
    <property type="entry name" value="N-ACETYLMURAMATE ALPHA-1-PHOSPHATE URIDYLYLTRANSFERASE"/>
    <property type="match status" value="1"/>
</dbReference>